<dbReference type="PANTHER" id="PTHR19443:SF16">
    <property type="entry name" value="HEXOKINASE TYPE 1-RELATED"/>
    <property type="match status" value="1"/>
</dbReference>
<keyword evidence="6 12" id="KW-0418">Kinase</keyword>
<dbReference type="GO" id="GO:0006096">
    <property type="term" value="P:glycolytic process"/>
    <property type="evidence" value="ECO:0007669"/>
    <property type="project" value="UniProtKB-UniPathway"/>
</dbReference>
<dbReference type="PANTHER" id="PTHR19443">
    <property type="entry name" value="HEXOKINASE"/>
    <property type="match status" value="1"/>
</dbReference>
<keyword evidence="16" id="KW-1185">Reference proteome</keyword>
<reference evidence="16" key="1">
    <citation type="submission" date="2018-01" db="EMBL/GenBank/DDBJ databases">
        <authorList>
            <person name="Alioto T."/>
            <person name="Alioto T."/>
        </authorList>
    </citation>
    <scope>NUCLEOTIDE SEQUENCE [LARGE SCALE GENOMIC DNA]</scope>
</reference>
<comment type="pathway">
    <text evidence="2">Carbohydrate metabolism; hexose metabolism.</text>
</comment>
<dbReference type="GO" id="GO:0006006">
    <property type="term" value="P:glucose metabolic process"/>
    <property type="evidence" value="ECO:0007669"/>
    <property type="project" value="TreeGrafter"/>
</dbReference>
<dbReference type="AlphaFoldDB" id="A0A3B0K5I6"/>
<dbReference type="Pfam" id="PF00349">
    <property type="entry name" value="Hexokinase_1"/>
    <property type="match status" value="1"/>
</dbReference>
<evidence type="ECO:0000256" key="9">
    <source>
        <dbReference type="ARBA" id="ARBA00044613"/>
    </source>
</evidence>
<keyword evidence="4 12" id="KW-0808">Transferase</keyword>
<dbReference type="InterPro" id="IPR022672">
    <property type="entry name" value="Hexokinase_N"/>
</dbReference>
<dbReference type="SUPFAM" id="SSF53067">
    <property type="entry name" value="Actin-like ATPase domain"/>
    <property type="match status" value="2"/>
</dbReference>
<comment type="catalytic activity">
    <reaction evidence="11">
        <text>D-glucose + ATP = D-glucose 6-phosphate + ADP + H(+)</text>
        <dbReference type="Rhea" id="RHEA:17825"/>
        <dbReference type="ChEBI" id="CHEBI:4167"/>
        <dbReference type="ChEBI" id="CHEBI:15378"/>
        <dbReference type="ChEBI" id="CHEBI:30616"/>
        <dbReference type="ChEBI" id="CHEBI:61548"/>
        <dbReference type="ChEBI" id="CHEBI:456216"/>
        <dbReference type="EC" id="2.7.1.1"/>
    </reaction>
    <physiologicalReaction direction="left-to-right" evidence="11">
        <dbReference type="Rhea" id="RHEA:17826"/>
    </physiologicalReaction>
</comment>
<dbReference type="Gene3D" id="3.30.420.40">
    <property type="match status" value="1"/>
</dbReference>
<name>A0A3B0K5I6_DROGU</name>
<dbReference type="OMA" id="VYMSSKC"/>
<dbReference type="PROSITE" id="PS51748">
    <property type="entry name" value="HEXOKINASE_2"/>
    <property type="match status" value="1"/>
</dbReference>
<dbReference type="UniPathway" id="UPA00109">
    <property type="reaction ID" value="UER00180"/>
</dbReference>
<dbReference type="GO" id="GO:0004340">
    <property type="term" value="F:glucokinase activity"/>
    <property type="evidence" value="ECO:0007669"/>
    <property type="project" value="TreeGrafter"/>
</dbReference>
<dbReference type="EC" id="2.7.1.-" evidence="12"/>
<dbReference type="InterPro" id="IPR001312">
    <property type="entry name" value="Hexokinase"/>
</dbReference>
<comment type="similarity">
    <text evidence="3 12">Belongs to the hexokinase family.</text>
</comment>
<sequence length="466" mass="52465">MSSNIYKPELDFPEVYKLCQMFVPKEDDLVKVRNIMEREMIAGLSREGHDRSSVPCYLSYVQDLPSGRERGRFLALEMMPTNCRIMLVRFSSEKDVYMSSKCVIIPHSIAAARGMELFNFLAFNIAAFVKDKKVDKENLPMGVAFAFSLNKLSLDVGILVAWTKEFGATGAIGKDVVQMLRDALAKFPEVVVNILGIINVAIGSLLALCWLHPDTRIGLVMGNITNSCYVENVENCHTYVGTDNKPYMIINTDWAHFGDGGQLEFIRNEFDRALDEASTNPGLRIYEKFSSALFLGELARRIVVRLMRNGAIFVGQPLEVIDLQWKMEMSALFEIELDPPGVYTKAQEVMDRFRMRHCKDRDLAAFRYICDTVVSRAAMILAGGVACLINRMQHTQISISVDGGIYRLNPTFAAVLNKYTRLLTDPQYKFEYIVNQESCGVGAAIMAGLAHADKYHGESKIFELDF</sequence>
<evidence type="ECO:0000256" key="10">
    <source>
        <dbReference type="ARBA" id="ARBA00047905"/>
    </source>
</evidence>
<evidence type="ECO:0000259" key="14">
    <source>
        <dbReference type="Pfam" id="PF03727"/>
    </source>
</evidence>
<evidence type="ECO:0000256" key="11">
    <source>
        <dbReference type="ARBA" id="ARBA00048160"/>
    </source>
</evidence>
<evidence type="ECO:0000256" key="2">
    <source>
        <dbReference type="ARBA" id="ARBA00005028"/>
    </source>
</evidence>
<dbReference type="STRING" id="7266.A0A3B0K5I6"/>
<dbReference type="GO" id="GO:0005524">
    <property type="term" value="F:ATP binding"/>
    <property type="evidence" value="ECO:0007669"/>
    <property type="project" value="UniProtKB-UniRule"/>
</dbReference>
<feature type="domain" description="Hexokinase N-terminal" evidence="13">
    <location>
        <begin position="15"/>
        <end position="209"/>
    </location>
</feature>
<evidence type="ECO:0000256" key="1">
    <source>
        <dbReference type="ARBA" id="ARBA00004888"/>
    </source>
</evidence>
<evidence type="ECO:0000256" key="5">
    <source>
        <dbReference type="ARBA" id="ARBA00022741"/>
    </source>
</evidence>
<comment type="catalytic activity">
    <reaction evidence="9">
        <text>a D-hexose + ATP = a D-hexose 6-phosphate + ADP + H(+)</text>
        <dbReference type="Rhea" id="RHEA:22740"/>
        <dbReference type="ChEBI" id="CHEBI:4194"/>
        <dbReference type="ChEBI" id="CHEBI:15378"/>
        <dbReference type="ChEBI" id="CHEBI:30616"/>
        <dbReference type="ChEBI" id="CHEBI:229467"/>
        <dbReference type="ChEBI" id="CHEBI:456216"/>
        <dbReference type="EC" id="2.7.1.1"/>
    </reaction>
    <physiologicalReaction direction="left-to-right" evidence="9">
        <dbReference type="Rhea" id="RHEA:22741"/>
    </physiologicalReaction>
</comment>
<evidence type="ECO:0000256" key="3">
    <source>
        <dbReference type="ARBA" id="ARBA00009225"/>
    </source>
</evidence>
<dbReference type="GO" id="GO:0005739">
    <property type="term" value="C:mitochondrion"/>
    <property type="evidence" value="ECO:0007669"/>
    <property type="project" value="TreeGrafter"/>
</dbReference>
<organism evidence="15 16">
    <name type="scientific">Drosophila guanche</name>
    <name type="common">Fruit fly</name>
    <dbReference type="NCBI Taxonomy" id="7266"/>
    <lineage>
        <taxon>Eukaryota</taxon>
        <taxon>Metazoa</taxon>
        <taxon>Ecdysozoa</taxon>
        <taxon>Arthropoda</taxon>
        <taxon>Hexapoda</taxon>
        <taxon>Insecta</taxon>
        <taxon>Pterygota</taxon>
        <taxon>Neoptera</taxon>
        <taxon>Endopterygota</taxon>
        <taxon>Diptera</taxon>
        <taxon>Brachycera</taxon>
        <taxon>Muscomorpha</taxon>
        <taxon>Ephydroidea</taxon>
        <taxon>Drosophilidae</taxon>
        <taxon>Drosophila</taxon>
        <taxon>Sophophora</taxon>
    </lineage>
</organism>
<evidence type="ECO:0000256" key="7">
    <source>
        <dbReference type="ARBA" id="ARBA00022840"/>
    </source>
</evidence>
<dbReference type="InterPro" id="IPR043129">
    <property type="entry name" value="ATPase_NBD"/>
</dbReference>
<evidence type="ECO:0000256" key="12">
    <source>
        <dbReference type="RuleBase" id="RU362007"/>
    </source>
</evidence>
<dbReference type="Pfam" id="PF03727">
    <property type="entry name" value="Hexokinase_2"/>
    <property type="match status" value="1"/>
</dbReference>
<evidence type="ECO:0000313" key="16">
    <source>
        <dbReference type="Proteomes" id="UP000268350"/>
    </source>
</evidence>
<dbReference type="InterPro" id="IPR022673">
    <property type="entry name" value="Hexokinase_C"/>
</dbReference>
<evidence type="ECO:0000313" key="15">
    <source>
        <dbReference type="EMBL" id="SPP83290.1"/>
    </source>
</evidence>
<dbReference type="GO" id="GO:0008865">
    <property type="term" value="F:fructokinase activity"/>
    <property type="evidence" value="ECO:0007669"/>
    <property type="project" value="TreeGrafter"/>
</dbReference>
<keyword evidence="8 12" id="KW-0324">Glycolysis</keyword>
<evidence type="ECO:0000256" key="8">
    <source>
        <dbReference type="ARBA" id="ARBA00023152"/>
    </source>
</evidence>
<dbReference type="UniPathway" id="UPA00242"/>
<dbReference type="GO" id="GO:0005829">
    <property type="term" value="C:cytosol"/>
    <property type="evidence" value="ECO:0007669"/>
    <property type="project" value="TreeGrafter"/>
</dbReference>
<accession>A0A3B0K5I6</accession>
<keyword evidence="5 12" id="KW-0547">Nucleotide-binding</keyword>
<evidence type="ECO:0000256" key="6">
    <source>
        <dbReference type="ARBA" id="ARBA00022777"/>
    </source>
</evidence>
<evidence type="ECO:0000256" key="4">
    <source>
        <dbReference type="ARBA" id="ARBA00022679"/>
    </source>
</evidence>
<feature type="domain" description="Hexokinase C-terminal" evidence="14">
    <location>
        <begin position="216"/>
        <end position="447"/>
    </location>
</feature>
<dbReference type="Proteomes" id="UP000268350">
    <property type="component" value="Unassembled WGS sequence"/>
</dbReference>
<dbReference type="EMBL" id="OUUW01000007">
    <property type="protein sequence ID" value="SPP83290.1"/>
    <property type="molecule type" value="Genomic_DNA"/>
</dbReference>
<keyword evidence="7 12" id="KW-0067">ATP-binding</keyword>
<evidence type="ECO:0000259" key="13">
    <source>
        <dbReference type="Pfam" id="PF00349"/>
    </source>
</evidence>
<proteinExistence type="inferred from homology"/>
<dbReference type="GO" id="GO:0005536">
    <property type="term" value="F:D-glucose binding"/>
    <property type="evidence" value="ECO:0007669"/>
    <property type="project" value="InterPro"/>
</dbReference>
<protein>
    <recommendedName>
        <fullName evidence="12">Phosphotransferase</fullName>
        <ecNumber evidence="12">2.7.1.-</ecNumber>
    </recommendedName>
</protein>
<dbReference type="PRINTS" id="PR00475">
    <property type="entry name" value="HEXOKINASE"/>
</dbReference>
<gene>
    <name evidence="15" type="ORF">DGUA_6G018127</name>
</gene>
<dbReference type="OrthoDB" id="419537at2759"/>
<dbReference type="Gene3D" id="3.40.367.20">
    <property type="match status" value="1"/>
</dbReference>
<comment type="pathway">
    <text evidence="1">Carbohydrate degradation; glycolysis; D-glyceraldehyde 3-phosphate and glycerone phosphate from D-glucose: step 1/4.</text>
</comment>
<dbReference type="GO" id="GO:0001678">
    <property type="term" value="P:intracellular glucose homeostasis"/>
    <property type="evidence" value="ECO:0007669"/>
    <property type="project" value="InterPro"/>
</dbReference>
<comment type="catalytic activity">
    <reaction evidence="10">
        <text>D-fructose + ATP = D-fructose 6-phosphate + ADP + H(+)</text>
        <dbReference type="Rhea" id="RHEA:16125"/>
        <dbReference type="ChEBI" id="CHEBI:15378"/>
        <dbReference type="ChEBI" id="CHEBI:30616"/>
        <dbReference type="ChEBI" id="CHEBI:37721"/>
        <dbReference type="ChEBI" id="CHEBI:61527"/>
        <dbReference type="ChEBI" id="CHEBI:456216"/>
        <dbReference type="EC" id="2.7.1.1"/>
    </reaction>
    <physiologicalReaction direction="left-to-right" evidence="10">
        <dbReference type="Rhea" id="RHEA:16126"/>
    </physiologicalReaction>
</comment>